<dbReference type="SUPFAM" id="SSF49503">
    <property type="entry name" value="Cupredoxins"/>
    <property type="match status" value="3"/>
</dbReference>
<sequence length="455" mass="48462">MISKRRFVAGAAAATVVPLLSKGGKAAQEEGADFTLRAEQVDLQLSEQGPSTALLRYSGAGALPVIRIRKGAAAAFRIRNDLTEPTSLQWHGLRGIGALDEPTDIPSDSIAPGEDRTARVLPLDPGTAWFHPDPSASNQTARGLRGLLIVEESEPPAVDQDLVALFGDHNLSAGHSLEFGSRGLSNTVATIVTTNGWPSPETVTSALGARLRVRLVNGSTQRVMVVACEGARPVIVAIDGQPSDLFAPVRGVVPIAPGARFDVMLDMPATTDAAVRFVLKGTEAIQGRVEPERPLLVIRTAGPAKAPKPPIAPLDPNPALPREIPLEAAKRVDLVIEGAARSSEDPSVIWTINGIDGRTASKPVLSVRRGDAVTLGFVNKSAMTIPLRFHGLVLRLLHAKDDGWEPYWRDTLLLPPNSSNHAAFLADRPGRWPMTSGFDDLTLAGLRCWIEVKPA</sequence>
<evidence type="ECO:0000256" key="1">
    <source>
        <dbReference type="ARBA" id="ARBA00022723"/>
    </source>
</evidence>
<evidence type="ECO:0000259" key="4">
    <source>
        <dbReference type="Pfam" id="PF07732"/>
    </source>
</evidence>
<keyword evidence="2" id="KW-0560">Oxidoreductase</keyword>
<reference evidence="5" key="1">
    <citation type="submission" date="2022-05" db="EMBL/GenBank/DDBJ databases">
        <authorList>
            <person name="Pankratov T."/>
        </authorList>
    </citation>
    <scope>NUCLEOTIDE SEQUENCE</scope>
    <source>
        <strain evidence="5">BP6-180914</strain>
    </source>
</reference>
<protein>
    <submittedName>
        <fullName evidence="5">Multicopper oxidase family protein</fullName>
    </submittedName>
</protein>
<dbReference type="Gene3D" id="2.60.40.420">
    <property type="entry name" value="Cupredoxins - blue copper proteins"/>
    <property type="match status" value="3"/>
</dbReference>
<evidence type="ECO:0000256" key="2">
    <source>
        <dbReference type="ARBA" id="ARBA00023002"/>
    </source>
</evidence>
<evidence type="ECO:0000313" key="6">
    <source>
        <dbReference type="Proteomes" id="UP001165667"/>
    </source>
</evidence>
<evidence type="ECO:0000259" key="3">
    <source>
        <dbReference type="Pfam" id="PF07731"/>
    </source>
</evidence>
<dbReference type="PANTHER" id="PTHR11709:SF2">
    <property type="entry name" value="MULTICOPPER OXIDASE LPR1"/>
    <property type="match status" value="1"/>
</dbReference>
<evidence type="ECO:0000313" key="5">
    <source>
        <dbReference type="EMBL" id="MCW6507092.1"/>
    </source>
</evidence>
<accession>A0AA41Z0J5</accession>
<dbReference type="InterPro" id="IPR011706">
    <property type="entry name" value="Cu-oxidase_C"/>
</dbReference>
<dbReference type="InterPro" id="IPR011707">
    <property type="entry name" value="Cu-oxidase-like_N"/>
</dbReference>
<comment type="caution">
    <text evidence="5">The sequence shown here is derived from an EMBL/GenBank/DDBJ whole genome shotgun (WGS) entry which is preliminary data.</text>
</comment>
<gene>
    <name evidence="5" type="ORF">M8523_03560</name>
</gene>
<dbReference type="PROSITE" id="PS00079">
    <property type="entry name" value="MULTICOPPER_OXIDASE1"/>
    <property type="match status" value="1"/>
</dbReference>
<organism evidence="5 6">
    <name type="scientific">Lichenifustis flavocetrariae</name>
    <dbReference type="NCBI Taxonomy" id="2949735"/>
    <lineage>
        <taxon>Bacteria</taxon>
        <taxon>Pseudomonadati</taxon>
        <taxon>Pseudomonadota</taxon>
        <taxon>Alphaproteobacteria</taxon>
        <taxon>Hyphomicrobiales</taxon>
        <taxon>Lichenihabitantaceae</taxon>
        <taxon>Lichenifustis</taxon>
    </lineage>
</organism>
<dbReference type="AlphaFoldDB" id="A0AA41Z0J5"/>
<dbReference type="InterPro" id="IPR033138">
    <property type="entry name" value="Cu_oxidase_CS"/>
</dbReference>
<keyword evidence="6" id="KW-1185">Reference proteome</keyword>
<dbReference type="RefSeq" id="WP_282583464.1">
    <property type="nucleotide sequence ID" value="NZ_JAMOIM010000002.1"/>
</dbReference>
<proteinExistence type="predicted"/>
<dbReference type="Pfam" id="PF07731">
    <property type="entry name" value="Cu-oxidase_2"/>
    <property type="match status" value="1"/>
</dbReference>
<dbReference type="Proteomes" id="UP001165667">
    <property type="component" value="Unassembled WGS sequence"/>
</dbReference>
<dbReference type="Pfam" id="PF07732">
    <property type="entry name" value="Cu-oxidase_3"/>
    <property type="match status" value="1"/>
</dbReference>
<dbReference type="EMBL" id="JAMOIM010000002">
    <property type="protein sequence ID" value="MCW6507092.1"/>
    <property type="molecule type" value="Genomic_DNA"/>
</dbReference>
<dbReference type="PANTHER" id="PTHR11709">
    <property type="entry name" value="MULTI-COPPER OXIDASE"/>
    <property type="match status" value="1"/>
</dbReference>
<keyword evidence="1" id="KW-0479">Metal-binding</keyword>
<name>A0AA41Z0J5_9HYPH</name>
<dbReference type="GO" id="GO:0016491">
    <property type="term" value="F:oxidoreductase activity"/>
    <property type="evidence" value="ECO:0007669"/>
    <property type="project" value="UniProtKB-KW"/>
</dbReference>
<feature type="domain" description="Plastocyanin-like" evidence="4">
    <location>
        <begin position="52"/>
        <end position="153"/>
    </location>
</feature>
<dbReference type="InterPro" id="IPR008972">
    <property type="entry name" value="Cupredoxin"/>
</dbReference>
<dbReference type="GO" id="GO:0005507">
    <property type="term" value="F:copper ion binding"/>
    <property type="evidence" value="ECO:0007669"/>
    <property type="project" value="InterPro"/>
</dbReference>
<dbReference type="InterPro" id="IPR045087">
    <property type="entry name" value="Cu-oxidase_fam"/>
</dbReference>
<feature type="domain" description="Plastocyanin-like" evidence="3">
    <location>
        <begin position="350"/>
        <end position="446"/>
    </location>
</feature>
<dbReference type="GO" id="GO:0030288">
    <property type="term" value="C:outer membrane-bounded periplasmic space"/>
    <property type="evidence" value="ECO:0007669"/>
    <property type="project" value="TreeGrafter"/>
</dbReference>